<proteinExistence type="predicted"/>
<keyword evidence="4" id="KW-1185">Reference proteome</keyword>
<evidence type="ECO:0000313" key="3">
    <source>
        <dbReference type="EMBL" id="CEL68152.1"/>
    </source>
</evidence>
<feature type="region of interest" description="Disordered" evidence="1">
    <location>
        <begin position="1"/>
        <end position="147"/>
    </location>
</feature>
<dbReference type="EMBL" id="FR823385">
    <property type="protein sequence ID" value="CBZ50850.1"/>
    <property type="molecule type" value="Genomic_DNA"/>
</dbReference>
<gene>
    <name evidence="3" type="ORF">BN1204_039250</name>
    <name evidence="2" type="ORF">NCLIV_039250</name>
</gene>
<reference evidence="2" key="1">
    <citation type="submission" date="2011-02" db="EMBL/GenBank/DDBJ databases">
        <authorList>
            <person name="Aslett M."/>
        </authorList>
    </citation>
    <scope>NUCLEOTIDE SEQUENCE</scope>
    <source>
        <strain evidence="2">Liverpool</strain>
    </source>
</reference>
<feature type="compositionally biased region" description="Polar residues" evidence="1">
    <location>
        <begin position="330"/>
        <end position="346"/>
    </location>
</feature>
<feature type="compositionally biased region" description="Polar residues" evidence="1">
    <location>
        <begin position="93"/>
        <end position="142"/>
    </location>
</feature>
<accession>F0VB28</accession>
<dbReference type="EMBL" id="LN714484">
    <property type="protein sequence ID" value="CEL68152.1"/>
    <property type="molecule type" value="Genomic_DNA"/>
</dbReference>
<dbReference type="RefSeq" id="XP_003880883.1">
    <property type="nucleotide sequence ID" value="XM_003880834.1"/>
</dbReference>
<evidence type="ECO:0000256" key="1">
    <source>
        <dbReference type="SAM" id="MobiDB-lite"/>
    </source>
</evidence>
<name>F0VB28_NEOCL</name>
<dbReference type="VEuPathDB" id="ToxoDB:NCLIV_039250"/>
<feature type="compositionally biased region" description="Low complexity" evidence="1">
    <location>
        <begin position="19"/>
        <end position="34"/>
    </location>
</feature>
<dbReference type="Proteomes" id="UP000007494">
    <property type="component" value="Chromosome IX"/>
</dbReference>
<dbReference type="OMA" id="WTAHEIN"/>
<feature type="compositionally biased region" description="Basic and acidic residues" evidence="1">
    <location>
        <begin position="279"/>
        <end position="300"/>
    </location>
</feature>
<dbReference type="GeneID" id="13441884"/>
<organism evidence="2 4">
    <name type="scientific">Neospora caninum (strain Liverpool)</name>
    <dbReference type="NCBI Taxonomy" id="572307"/>
    <lineage>
        <taxon>Eukaryota</taxon>
        <taxon>Sar</taxon>
        <taxon>Alveolata</taxon>
        <taxon>Apicomplexa</taxon>
        <taxon>Conoidasida</taxon>
        <taxon>Coccidia</taxon>
        <taxon>Eucoccidiorida</taxon>
        <taxon>Eimeriorina</taxon>
        <taxon>Sarcocystidae</taxon>
        <taxon>Neospora</taxon>
    </lineage>
</organism>
<protein>
    <submittedName>
        <fullName evidence="2">Uncharacterized protein</fullName>
    </submittedName>
</protein>
<reference evidence="2" key="2">
    <citation type="submission" date="2011-03" db="EMBL/GenBank/DDBJ databases">
        <title>Comparative genomics and transcriptomics of Neospora caninum and Toxoplasma gondii.</title>
        <authorList>
            <person name="Reid A.J."/>
            <person name="Sohal A."/>
            <person name="Harris D."/>
            <person name="Quail M."/>
            <person name="Sanders M."/>
            <person name="Berriman M."/>
            <person name="Wastling J.M."/>
            <person name="Pain A."/>
        </authorList>
    </citation>
    <scope>NUCLEOTIDE SEQUENCE</scope>
    <source>
        <strain evidence="2">Liverpool</strain>
    </source>
</reference>
<feature type="compositionally biased region" description="Polar residues" evidence="1">
    <location>
        <begin position="391"/>
        <end position="401"/>
    </location>
</feature>
<reference evidence="4" key="3">
    <citation type="journal article" date="2012" name="PLoS Pathog.">
        <title>Comparative genomics of the apicomplexan parasites Toxoplasma gondii and Neospora caninum: Coccidia differing in host range and transmission strategy.</title>
        <authorList>
            <person name="Reid A.J."/>
            <person name="Vermont S.J."/>
            <person name="Cotton J.A."/>
            <person name="Harris D."/>
            <person name="Hill-Cawthorne G.A."/>
            <person name="Konen-Waisman S."/>
            <person name="Latham S.M."/>
            <person name="Mourier T."/>
            <person name="Norton R."/>
            <person name="Quail M.A."/>
            <person name="Sanders M."/>
            <person name="Shanmugam D."/>
            <person name="Sohal A."/>
            <person name="Wasmuth J.D."/>
            <person name="Brunk B."/>
            <person name="Grigg M.E."/>
            <person name="Howard J.C."/>
            <person name="Parkinson J."/>
            <person name="Roos D.S."/>
            <person name="Trees A.J."/>
            <person name="Berriman M."/>
            <person name="Pain A."/>
            <person name="Wastling J.M."/>
        </authorList>
    </citation>
    <scope>NUCLEOTIDE SEQUENCE [LARGE SCALE GENOMIC DNA]</scope>
    <source>
        <strain evidence="4">Liverpool</strain>
    </source>
</reference>
<dbReference type="InParanoid" id="F0VB28"/>
<reference evidence="3" key="4">
    <citation type="journal article" date="2015" name="PLoS ONE">
        <title>Comprehensive Evaluation of Toxoplasma gondii VEG and Neospora caninum LIV Genomes with Tachyzoite Stage Transcriptome and Proteome Defines Novel Transcript Features.</title>
        <authorList>
            <person name="Ramaprasad A."/>
            <person name="Mourier T."/>
            <person name="Naeem R."/>
            <person name="Malas T.B."/>
            <person name="Moussa E."/>
            <person name="Panigrahi A."/>
            <person name="Vermont S.J."/>
            <person name="Otto T.D."/>
            <person name="Wastling J."/>
            <person name="Pain A."/>
        </authorList>
    </citation>
    <scope>NUCLEOTIDE SEQUENCE</scope>
    <source>
        <strain evidence="3">Liverpool</strain>
    </source>
</reference>
<sequence length="464" mass="48448">MKHAIRNHAPQGHQGLLGAPPSGSHPASSPASVPTYPMGVPASPAPVTAPGGSCDCSFSSETHHSQNKDCQRPPPPPPPVSSHVLPTQLPRFVSTTDGAGVPSSLSRRSNYPQGFSPTSSVPVDRPANSSKNLGTPVGSSAPSKKLDPTMIPQVQALMNAARTMQPSNQAKIWTAHEINVAASSPVDKGDRCNTSQGMETQFTYEPATSESCVAAPVGLALAGQPSKISADLDLQATDMQVRQMQIDSFQKSSIREADLDPTTAGLSWRLSSLECGGKSAHEHSGHDKRKGSEAPKDVHRQMKVSCGSATKVPSRGLKSGQKPLTRSDRNNGSCQSAAGKQPSNNDEYTDPAGKLRSATKRISAAEPAQRPNLATSINPQPHRDCGGILKQGTTDRANQQEVLAPQLEHRGGPPRDQQSNKSADVTTSPGVSATDSNARPPGATVVPPSSSSAFTPAPNACVVQ</sequence>
<feature type="compositionally biased region" description="Basic and acidic residues" evidence="1">
    <location>
        <begin position="61"/>
        <end position="71"/>
    </location>
</feature>
<feature type="compositionally biased region" description="Polar residues" evidence="1">
    <location>
        <begin position="416"/>
        <end position="437"/>
    </location>
</feature>
<feature type="region of interest" description="Disordered" evidence="1">
    <location>
        <begin position="276"/>
        <end position="464"/>
    </location>
</feature>
<evidence type="ECO:0000313" key="2">
    <source>
        <dbReference type="EMBL" id="CBZ50850.1"/>
    </source>
</evidence>
<dbReference type="eggNOG" id="ENOG502TMH7">
    <property type="taxonomic scope" value="Eukaryota"/>
</dbReference>
<dbReference type="AlphaFoldDB" id="F0VB28"/>
<feature type="compositionally biased region" description="Low complexity" evidence="1">
    <location>
        <begin position="440"/>
        <end position="464"/>
    </location>
</feature>
<evidence type="ECO:0000313" key="4">
    <source>
        <dbReference type="Proteomes" id="UP000007494"/>
    </source>
</evidence>